<dbReference type="Proteomes" id="UP000662314">
    <property type="component" value="Unassembled WGS sequence"/>
</dbReference>
<organism evidence="1 2">
    <name type="scientific">Dendronalium phyllosphericum CENA369</name>
    <dbReference type="NCBI Taxonomy" id="1725256"/>
    <lineage>
        <taxon>Bacteria</taxon>
        <taxon>Bacillati</taxon>
        <taxon>Cyanobacteriota</taxon>
        <taxon>Cyanophyceae</taxon>
        <taxon>Nostocales</taxon>
        <taxon>Nostocaceae</taxon>
        <taxon>Dendronalium</taxon>
        <taxon>Dendronalium phyllosphericum</taxon>
    </lineage>
</organism>
<accession>A0A8J7I9X2</accession>
<comment type="caution">
    <text evidence="1">The sequence shown here is derived from an EMBL/GenBank/DDBJ whole genome shotgun (WGS) entry which is preliminary data.</text>
</comment>
<proteinExistence type="predicted"/>
<dbReference type="EMBL" id="JAECZA010000208">
    <property type="protein sequence ID" value="MBH8575796.1"/>
    <property type="molecule type" value="Genomic_DNA"/>
</dbReference>
<protein>
    <submittedName>
        <fullName evidence="1">Uncharacterized protein</fullName>
    </submittedName>
</protein>
<keyword evidence="2" id="KW-1185">Reference proteome</keyword>
<evidence type="ECO:0000313" key="2">
    <source>
        <dbReference type="Proteomes" id="UP000662314"/>
    </source>
</evidence>
<name>A0A8J7I9X2_9NOST</name>
<reference evidence="1 2" key="1">
    <citation type="journal article" date="2021" name="Int. J. Syst. Evol. Microbiol.">
        <title>Amazonocrinis nigriterrae gen. nov., sp. nov., Atlanticothrix silvestris gen. nov., sp. nov. and Dendronalium phyllosphericum gen. nov., sp. nov., nostocacean cyanobacteria from Brazilian environments.</title>
        <authorList>
            <person name="Alvarenga D.O."/>
            <person name="Andreote A.P.D."/>
            <person name="Branco L.H.Z."/>
            <person name="Delbaje E."/>
            <person name="Cruz R.B."/>
            <person name="Varani A.M."/>
            <person name="Fiore M.F."/>
        </authorList>
    </citation>
    <scope>NUCLEOTIDE SEQUENCE [LARGE SCALE GENOMIC DNA]</scope>
    <source>
        <strain evidence="1 2">CENA369</strain>
    </source>
</reference>
<gene>
    <name evidence="1" type="ORF">I8752_22895</name>
</gene>
<dbReference type="RefSeq" id="WP_214434558.1">
    <property type="nucleotide sequence ID" value="NZ_CAWPUQ010000128.1"/>
</dbReference>
<dbReference type="AlphaFoldDB" id="A0A8J7I9X2"/>
<sequence>MNKLLKRILKLIKQIFQQFSYNEQSTIPSSNRPLETPAIIPPIPTFAPQWQNGLILVCSQCTVEQFSDSYHRVSSSTTASEELQKWLKSRLKFDRLWGKYRVVSSSCLGVCLKERVAVVLYHDAVGQQCFIISPQNECEILYSYIKKMDQLSQK</sequence>
<evidence type="ECO:0000313" key="1">
    <source>
        <dbReference type="EMBL" id="MBH8575796.1"/>
    </source>
</evidence>